<dbReference type="PROSITE" id="PS50157">
    <property type="entry name" value="ZINC_FINGER_C2H2_2"/>
    <property type="match status" value="3"/>
</dbReference>
<evidence type="ECO:0000256" key="1">
    <source>
        <dbReference type="ARBA" id="ARBA00004123"/>
    </source>
</evidence>
<comment type="subcellular location">
    <subcellularLocation>
        <location evidence="1">Nucleus</location>
    </subcellularLocation>
</comment>
<evidence type="ECO:0000256" key="9">
    <source>
        <dbReference type="SAM" id="MobiDB-lite"/>
    </source>
</evidence>
<evidence type="ECO:0000256" key="5">
    <source>
        <dbReference type="ARBA" id="ARBA00023015"/>
    </source>
</evidence>
<organism evidence="11 12">
    <name type="scientific">Panagrellus redivivus</name>
    <name type="common">Microworm</name>
    <dbReference type="NCBI Taxonomy" id="6233"/>
    <lineage>
        <taxon>Eukaryota</taxon>
        <taxon>Metazoa</taxon>
        <taxon>Ecdysozoa</taxon>
        <taxon>Nematoda</taxon>
        <taxon>Chromadorea</taxon>
        <taxon>Rhabditida</taxon>
        <taxon>Tylenchina</taxon>
        <taxon>Panagrolaimomorpha</taxon>
        <taxon>Panagrolaimoidea</taxon>
        <taxon>Panagrolaimidae</taxon>
        <taxon>Panagrellus</taxon>
    </lineage>
</organism>
<evidence type="ECO:0000256" key="3">
    <source>
        <dbReference type="ARBA" id="ARBA00022771"/>
    </source>
</evidence>
<dbReference type="InterPro" id="IPR036236">
    <property type="entry name" value="Znf_C2H2_sf"/>
</dbReference>
<keyword evidence="3 8" id="KW-0863">Zinc-finger</keyword>
<evidence type="ECO:0000256" key="2">
    <source>
        <dbReference type="ARBA" id="ARBA00022723"/>
    </source>
</evidence>
<feature type="region of interest" description="Disordered" evidence="9">
    <location>
        <begin position="113"/>
        <end position="139"/>
    </location>
</feature>
<proteinExistence type="predicted"/>
<dbReference type="SMART" id="SM00355">
    <property type="entry name" value="ZnF_C2H2"/>
    <property type="match status" value="7"/>
</dbReference>
<evidence type="ECO:0000256" key="7">
    <source>
        <dbReference type="ARBA" id="ARBA00023242"/>
    </source>
</evidence>
<evidence type="ECO:0000256" key="4">
    <source>
        <dbReference type="ARBA" id="ARBA00022833"/>
    </source>
</evidence>
<feature type="domain" description="C2H2-type" evidence="10">
    <location>
        <begin position="405"/>
        <end position="428"/>
    </location>
</feature>
<keyword evidence="6" id="KW-0804">Transcription</keyword>
<dbReference type="InterPro" id="IPR013087">
    <property type="entry name" value="Znf_C2H2_type"/>
</dbReference>
<dbReference type="PANTHER" id="PTHR46179">
    <property type="entry name" value="ZINC FINGER PROTEIN"/>
    <property type="match status" value="1"/>
</dbReference>
<evidence type="ECO:0000259" key="10">
    <source>
        <dbReference type="PROSITE" id="PS50157"/>
    </source>
</evidence>
<dbReference type="GO" id="GO:0006357">
    <property type="term" value="P:regulation of transcription by RNA polymerase II"/>
    <property type="evidence" value="ECO:0007669"/>
    <property type="project" value="TreeGrafter"/>
</dbReference>
<dbReference type="PROSITE" id="PS00028">
    <property type="entry name" value="ZINC_FINGER_C2H2_1"/>
    <property type="match status" value="3"/>
</dbReference>
<dbReference type="AlphaFoldDB" id="A0A7E4VFU7"/>
<dbReference type="GO" id="GO:0005634">
    <property type="term" value="C:nucleus"/>
    <property type="evidence" value="ECO:0007669"/>
    <property type="project" value="UniProtKB-SubCell"/>
</dbReference>
<dbReference type="SUPFAM" id="SSF57667">
    <property type="entry name" value="beta-beta-alpha zinc fingers"/>
    <property type="match status" value="1"/>
</dbReference>
<evidence type="ECO:0000256" key="6">
    <source>
        <dbReference type="ARBA" id="ARBA00023163"/>
    </source>
</evidence>
<reference evidence="12" key="2">
    <citation type="submission" date="2020-10" db="UniProtKB">
        <authorList>
            <consortium name="WormBaseParasite"/>
        </authorList>
    </citation>
    <scope>IDENTIFICATION</scope>
</reference>
<keyword evidence="11" id="KW-1185">Reference proteome</keyword>
<keyword evidence="4" id="KW-0862">Zinc</keyword>
<evidence type="ECO:0000256" key="8">
    <source>
        <dbReference type="PROSITE-ProRule" id="PRU00042"/>
    </source>
</evidence>
<feature type="region of interest" description="Disordered" evidence="9">
    <location>
        <begin position="28"/>
        <end position="96"/>
    </location>
</feature>
<dbReference type="InterPro" id="IPR051061">
    <property type="entry name" value="Zinc_finger_trans_reg"/>
</dbReference>
<dbReference type="Gene3D" id="3.30.160.60">
    <property type="entry name" value="Classic Zinc Finger"/>
    <property type="match status" value="2"/>
</dbReference>
<feature type="domain" description="C2H2-type" evidence="10">
    <location>
        <begin position="339"/>
        <end position="367"/>
    </location>
</feature>
<reference evidence="11" key="1">
    <citation type="journal article" date="2013" name="Genetics">
        <title>The draft genome and transcriptome of Panagrellus redivivus are shaped by the harsh demands of a free-living lifestyle.</title>
        <authorList>
            <person name="Srinivasan J."/>
            <person name="Dillman A.R."/>
            <person name="Macchietto M.G."/>
            <person name="Heikkinen L."/>
            <person name="Lakso M."/>
            <person name="Fracchia K.M."/>
            <person name="Antoshechkin I."/>
            <person name="Mortazavi A."/>
            <person name="Wong G."/>
            <person name="Sternberg P.W."/>
        </authorList>
    </citation>
    <scope>NUCLEOTIDE SEQUENCE [LARGE SCALE GENOMIC DNA]</scope>
    <source>
        <strain evidence="11">MT8872</strain>
    </source>
</reference>
<dbReference type="GO" id="GO:0008270">
    <property type="term" value="F:zinc ion binding"/>
    <property type="evidence" value="ECO:0007669"/>
    <property type="project" value="UniProtKB-KW"/>
</dbReference>
<dbReference type="PANTHER" id="PTHR46179:SF13">
    <property type="entry name" value="C2H2-TYPE DOMAIN-CONTAINING PROTEIN"/>
    <property type="match status" value="1"/>
</dbReference>
<keyword evidence="7" id="KW-0539">Nucleus</keyword>
<feature type="domain" description="C2H2-type" evidence="10">
    <location>
        <begin position="375"/>
        <end position="404"/>
    </location>
</feature>
<dbReference type="WBParaSite" id="Pan_g19711.t1">
    <property type="protein sequence ID" value="Pan_g19711.t1"/>
    <property type="gene ID" value="Pan_g19711"/>
</dbReference>
<protein>
    <submittedName>
        <fullName evidence="12">C2H2-type domain-containing protein</fullName>
    </submittedName>
</protein>
<keyword evidence="2" id="KW-0479">Metal-binding</keyword>
<evidence type="ECO:0000313" key="12">
    <source>
        <dbReference type="WBParaSite" id="Pan_g19711.t1"/>
    </source>
</evidence>
<sequence>MAKRRKCQLDDGLNPLECVPLPKKRITRASKPVIDVDLDSGDDSVLKTGLISKPPTAKRKTAPSTSEASSDEHSPPPASHHSDPSSESDSKPPKKPAFDAVFRLLSSDIDSDYASVPDNHLSKRNRRKRLKQKPPQPPATCPYCDEILESKFARDQHIAKDHPVSHQCPVVGCSYRSGMRARMRQHEIRTHGKNAVQCPILGCEGRFVKRNLARHIREFHRNRVPEKSSVLKLSKEKLKCEHCDFSSRHQIKYENHVLDEHLTGVNCPVADCDTNVAGSKVEKHFEIDHPGVLYYYKPGDGIKLLSSTGDGDNVGTVSVSETDTDVEYVTIQNAQKVKFTCTHCQKTCTNRIALRRHIGRVHAKTYKNHAPKQQLPCTFQGCDRVFRCQALLNDHIYRHKGEFMYDCQSCKQKFVTRAQFGIHLRKFHNISIKDFEKANEETEKGKRIFNLDLLPRVENTDGL</sequence>
<evidence type="ECO:0000313" key="11">
    <source>
        <dbReference type="Proteomes" id="UP000492821"/>
    </source>
</evidence>
<dbReference type="Proteomes" id="UP000492821">
    <property type="component" value="Unassembled WGS sequence"/>
</dbReference>
<name>A0A7E4VFU7_PANRE</name>
<keyword evidence="5" id="KW-0805">Transcription regulation</keyword>
<feature type="compositionally biased region" description="Basic and acidic residues" evidence="9">
    <location>
        <begin position="70"/>
        <end position="92"/>
    </location>
</feature>
<dbReference type="Pfam" id="PF00096">
    <property type="entry name" value="zf-C2H2"/>
    <property type="match status" value="1"/>
</dbReference>
<feature type="compositionally biased region" description="Basic residues" evidence="9">
    <location>
        <begin position="122"/>
        <end position="132"/>
    </location>
</feature>
<accession>A0A7E4VFU7</accession>